<keyword evidence="4" id="KW-1185">Reference proteome</keyword>
<reference evidence="3" key="1">
    <citation type="submission" date="2020-01" db="EMBL/GenBank/DDBJ databases">
        <authorList>
            <consortium name="DOE Joint Genome Institute"/>
            <person name="Haridas S."/>
            <person name="Albert R."/>
            <person name="Binder M."/>
            <person name="Bloem J."/>
            <person name="Labutti K."/>
            <person name="Salamov A."/>
            <person name="Andreopoulos B."/>
            <person name="Baker S.E."/>
            <person name="Barry K."/>
            <person name="Bills G."/>
            <person name="Bluhm B.H."/>
            <person name="Cannon C."/>
            <person name="Castanera R."/>
            <person name="Culley D.E."/>
            <person name="Daum C."/>
            <person name="Ezra D."/>
            <person name="Gonzalez J.B."/>
            <person name="Henrissat B."/>
            <person name="Kuo A."/>
            <person name="Liang C."/>
            <person name="Lipzen A."/>
            <person name="Lutzoni F."/>
            <person name="Magnuson J."/>
            <person name="Mondo S."/>
            <person name="Nolan M."/>
            <person name="Ohm R."/>
            <person name="Pangilinan J."/>
            <person name="Park H.-J."/>
            <person name="Ramirez L."/>
            <person name="Alfaro M."/>
            <person name="Sun H."/>
            <person name="Tritt A."/>
            <person name="Yoshinaga Y."/>
            <person name="Zwiers L.-H."/>
            <person name="Turgeon B.G."/>
            <person name="Goodwin S.B."/>
            <person name="Spatafora J.W."/>
            <person name="Crous P.W."/>
            <person name="Grigoriev I.V."/>
        </authorList>
    </citation>
    <scope>NUCLEOTIDE SEQUENCE</scope>
    <source>
        <strain evidence="3">IPT5</strain>
    </source>
</reference>
<evidence type="ECO:0000256" key="1">
    <source>
        <dbReference type="SAM" id="MobiDB-lite"/>
    </source>
</evidence>
<organism evidence="3 4">
    <name type="scientific">Plenodomus tracheiphilus IPT5</name>
    <dbReference type="NCBI Taxonomy" id="1408161"/>
    <lineage>
        <taxon>Eukaryota</taxon>
        <taxon>Fungi</taxon>
        <taxon>Dikarya</taxon>
        <taxon>Ascomycota</taxon>
        <taxon>Pezizomycotina</taxon>
        <taxon>Dothideomycetes</taxon>
        <taxon>Pleosporomycetidae</taxon>
        <taxon>Pleosporales</taxon>
        <taxon>Pleosporineae</taxon>
        <taxon>Leptosphaeriaceae</taxon>
        <taxon>Plenodomus</taxon>
    </lineage>
</organism>
<dbReference type="InterPro" id="IPR010730">
    <property type="entry name" value="HET"/>
</dbReference>
<name>A0A6A7AYI3_9PLEO</name>
<dbReference type="InterPro" id="IPR052895">
    <property type="entry name" value="HetReg/Transcr_Mod"/>
</dbReference>
<proteinExistence type="predicted"/>
<evidence type="ECO:0000313" key="3">
    <source>
        <dbReference type="EMBL" id="KAF2848133.1"/>
    </source>
</evidence>
<feature type="compositionally biased region" description="Polar residues" evidence="1">
    <location>
        <begin position="1"/>
        <end position="10"/>
    </location>
</feature>
<dbReference type="OrthoDB" id="5386682at2759"/>
<evidence type="ECO:0000313" key="4">
    <source>
        <dbReference type="Proteomes" id="UP000799423"/>
    </source>
</evidence>
<dbReference type="Pfam" id="PF06985">
    <property type="entry name" value="HET"/>
    <property type="match status" value="1"/>
</dbReference>
<dbReference type="Proteomes" id="UP000799423">
    <property type="component" value="Unassembled WGS sequence"/>
</dbReference>
<dbReference type="PANTHER" id="PTHR24148:SF64">
    <property type="entry name" value="HETEROKARYON INCOMPATIBILITY DOMAIN-CONTAINING PROTEIN"/>
    <property type="match status" value="1"/>
</dbReference>
<accession>A0A6A7AYI3</accession>
<dbReference type="PANTHER" id="PTHR24148">
    <property type="entry name" value="ANKYRIN REPEAT DOMAIN-CONTAINING PROTEIN 39 HOMOLOG-RELATED"/>
    <property type="match status" value="1"/>
</dbReference>
<gene>
    <name evidence="3" type="ORF">T440DRAFT_509707</name>
</gene>
<feature type="region of interest" description="Disordered" evidence="1">
    <location>
        <begin position="1"/>
        <end position="39"/>
    </location>
</feature>
<evidence type="ECO:0000259" key="2">
    <source>
        <dbReference type="Pfam" id="PF06985"/>
    </source>
</evidence>
<protein>
    <recommendedName>
        <fullName evidence="2">Heterokaryon incompatibility domain-containing protein</fullName>
    </recommendedName>
</protein>
<dbReference type="AlphaFoldDB" id="A0A6A7AYI3"/>
<sequence length="347" mass="39789">MEHEIGSTNSERPHKRSSGTGPKEDLHTRVRGYTPNHHFSPLDDGQIRILAVTVQDGDVENMLLSLVPARLSGDRERPFTDIMMDYTAISYAWDPKVNDEETFQVLCTSPVINQHCLRFNPDGDGDTMSIPYSQLWMLVDVLQVVRQEEGSHDEYHVWTRFFWIDQICINQSDDAEKSAQVRMMHDIYYCAKETLIYLGEADEDTQSGFTFGRTFASFKDKCIDKFLQLPHDDIYKQPQMNWPLLLPDVPVDVAMEAGGAFVTDVLMSRWFDRTWIVQDIVASTETRLVCGDQSMLWSDLADACEFLKTYGDWSRYSGISTLLSNDRYGQRKTILSVLALVHQYGNP</sequence>
<feature type="domain" description="Heterokaryon incompatibility" evidence="2">
    <location>
        <begin position="86"/>
        <end position="278"/>
    </location>
</feature>
<dbReference type="EMBL" id="MU006320">
    <property type="protein sequence ID" value="KAF2848133.1"/>
    <property type="molecule type" value="Genomic_DNA"/>
</dbReference>